<feature type="domain" description="TonB-dependent receptor-like beta-barrel" evidence="14">
    <location>
        <begin position="412"/>
        <end position="954"/>
    </location>
</feature>
<protein>
    <recommendedName>
        <fullName evidence="18">TonB-linked SusC/RagA family outer membrane protein</fullName>
    </recommendedName>
</protein>
<dbReference type="Pfam" id="PF00593">
    <property type="entry name" value="TonB_dep_Rec_b-barrel"/>
    <property type="match status" value="1"/>
</dbReference>
<accession>A0A0H4VGS2</accession>
<keyword evidence="9 10" id="KW-0998">Cell outer membrane</keyword>
<dbReference type="SUPFAM" id="SSF49464">
    <property type="entry name" value="Carboxypeptidase regulatory domain-like"/>
    <property type="match status" value="1"/>
</dbReference>
<keyword evidence="2 10" id="KW-0813">Transport</keyword>
<organism evidence="16 17">
    <name type="scientific">Rufibacter radiotolerans</name>
    <dbReference type="NCBI Taxonomy" id="1379910"/>
    <lineage>
        <taxon>Bacteria</taxon>
        <taxon>Pseudomonadati</taxon>
        <taxon>Bacteroidota</taxon>
        <taxon>Cytophagia</taxon>
        <taxon>Cytophagales</taxon>
        <taxon>Hymenobacteraceae</taxon>
        <taxon>Rufibacter</taxon>
    </lineage>
</organism>
<dbReference type="NCBIfam" id="TIGR04057">
    <property type="entry name" value="SusC_RagA_signa"/>
    <property type="match status" value="1"/>
</dbReference>
<dbReference type="Gene3D" id="2.170.130.10">
    <property type="entry name" value="TonB-dependent receptor, plug domain"/>
    <property type="match status" value="1"/>
</dbReference>
<dbReference type="PANTHER" id="PTHR30069:SF29">
    <property type="entry name" value="HEMOGLOBIN AND HEMOGLOBIN-HAPTOGLOBIN-BINDING PROTEIN 1-RELATED"/>
    <property type="match status" value="1"/>
</dbReference>
<evidence type="ECO:0000256" key="10">
    <source>
        <dbReference type="PROSITE-ProRule" id="PRU01360"/>
    </source>
</evidence>
<dbReference type="PATRIC" id="fig|1379910.4.peg.143"/>
<dbReference type="GO" id="GO:0015344">
    <property type="term" value="F:siderophore uptake transmembrane transporter activity"/>
    <property type="evidence" value="ECO:0007669"/>
    <property type="project" value="TreeGrafter"/>
</dbReference>
<proteinExistence type="inferred from homology"/>
<dbReference type="SUPFAM" id="SSF56935">
    <property type="entry name" value="Porins"/>
    <property type="match status" value="1"/>
</dbReference>
<evidence type="ECO:0000256" key="9">
    <source>
        <dbReference type="ARBA" id="ARBA00023237"/>
    </source>
</evidence>
<evidence type="ECO:0000256" key="12">
    <source>
        <dbReference type="SAM" id="MobiDB-lite"/>
    </source>
</evidence>
<dbReference type="KEGG" id="ruf:TH63_00685"/>
<evidence type="ECO:0000256" key="3">
    <source>
        <dbReference type="ARBA" id="ARBA00022452"/>
    </source>
</evidence>
<dbReference type="InterPro" id="IPR023997">
    <property type="entry name" value="TonB-dep_OMP_SusC/RagA_CS"/>
</dbReference>
<keyword evidence="17" id="KW-1185">Reference proteome</keyword>
<evidence type="ECO:0000259" key="15">
    <source>
        <dbReference type="Pfam" id="PF07715"/>
    </source>
</evidence>
<gene>
    <name evidence="16" type="ORF">TH63_00685</name>
</gene>
<evidence type="ECO:0000259" key="14">
    <source>
        <dbReference type="Pfam" id="PF00593"/>
    </source>
</evidence>
<dbReference type="AlphaFoldDB" id="A0A0H4VGS2"/>
<reference evidence="16 17" key="1">
    <citation type="submission" date="2015-01" db="EMBL/GenBank/DDBJ databases">
        <title>Rufibacter sp./DG31D/ whole genome sequencing.</title>
        <authorList>
            <person name="Kim M.K."/>
            <person name="Srinivasan S."/>
            <person name="Lee J.-J."/>
        </authorList>
    </citation>
    <scope>NUCLEOTIDE SEQUENCE [LARGE SCALE GENOMIC DNA]</scope>
    <source>
        <strain evidence="16 17">DG31D</strain>
    </source>
</reference>
<evidence type="ECO:0000256" key="4">
    <source>
        <dbReference type="ARBA" id="ARBA00022692"/>
    </source>
</evidence>
<dbReference type="InterPro" id="IPR000531">
    <property type="entry name" value="Beta-barrel_TonB"/>
</dbReference>
<keyword evidence="3 10" id="KW-1134">Transmembrane beta strand</keyword>
<feature type="domain" description="TonB-dependent receptor plug" evidence="15">
    <location>
        <begin position="116"/>
        <end position="234"/>
    </location>
</feature>
<dbReference type="InterPro" id="IPR023996">
    <property type="entry name" value="TonB-dep_OMP_SusC/RagA"/>
</dbReference>
<comment type="subcellular location">
    <subcellularLocation>
        <location evidence="1 10">Cell outer membrane</location>
        <topology evidence="1 10">Multi-pass membrane protein</topology>
    </subcellularLocation>
</comment>
<evidence type="ECO:0000256" key="5">
    <source>
        <dbReference type="ARBA" id="ARBA00022729"/>
    </source>
</evidence>
<dbReference type="PROSITE" id="PS52016">
    <property type="entry name" value="TONB_DEPENDENT_REC_3"/>
    <property type="match status" value="1"/>
</dbReference>
<keyword evidence="7 10" id="KW-0472">Membrane</keyword>
<dbReference type="GO" id="GO:0044718">
    <property type="term" value="P:siderophore transmembrane transport"/>
    <property type="evidence" value="ECO:0007669"/>
    <property type="project" value="TreeGrafter"/>
</dbReference>
<dbReference type="InterPro" id="IPR039426">
    <property type="entry name" value="TonB-dep_rcpt-like"/>
</dbReference>
<keyword evidence="6 11" id="KW-0798">TonB box</keyword>
<name>A0A0H4VGS2_9BACT</name>
<feature type="signal peptide" evidence="13">
    <location>
        <begin position="1"/>
        <end position="21"/>
    </location>
</feature>
<dbReference type="RefSeq" id="WP_048919226.1">
    <property type="nucleotide sequence ID" value="NZ_CP010777.1"/>
</dbReference>
<dbReference type="STRING" id="1379910.TH63_00685"/>
<evidence type="ECO:0000256" key="13">
    <source>
        <dbReference type="SAM" id="SignalP"/>
    </source>
</evidence>
<dbReference type="PANTHER" id="PTHR30069">
    <property type="entry name" value="TONB-DEPENDENT OUTER MEMBRANE RECEPTOR"/>
    <property type="match status" value="1"/>
</dbReference>
<evidence type="ECO:0008006" key="18">
    <source>
        <dbReference type="Google" id="ProtNLM"/>
    </source>
</evidence>
<evidence type="ECO:0000256" key="2">
    <source>
        <dbReference type="ARBA" id="ARBA00022448"/>
    </source>
</evidence>
<dbReference type="Gene3D" id="2.60.40.1120">
    <property type="entry name" value="Carboxypeptidase-like, regulatory domain"/>
    <property type="match status" value="1"/>
</dbReference>
<evidence type="ECO:0000256" key="7">
    <source>
        <dbReference type="ARBA" id="ARBA00023136"/>
    </source>
</evidence>
<dbReference type="Proteomes" id="UP000036458">
    <property type="component" value="Chromosome"/>
</dbReference>
<dbReference type="OrthoDB" id="9768177at2"/>
<keyword evidence="8" id="KW-0675">Receptor</keyword>
<evidence type="ECO:0000256" key="11">
    <source>
        <dbReference type="RuleBase" id="RU003357"/>
    </source>
</evidence>
<dbReference type="Pfam" id="PF07715">
    <property type="entry name" value="Plug"/>
    <property type="match status" value="1"/>
</dbReference>
<keyword evidence="4 10" id="KW-0812">Transmembrane</keyword>
<comment type="similarity">
    <text evidence="10 11">Belongs to the TonB-dependent receptor family.</text>
</comment>
<dbReference type="GO" id="GO:0009279">
    <property type="term" value="C:cell outer membrane"/>
    <property type="evidence" value="ECO:0007669"/>
    <property type="project" value="UniProtKB-SubCell"/>
</dbReference>
<dbReference type="InterPro" id="IPR036942">
    <property type="entry name" value="Beta-barrel_TonB_sf"/>
</dbReference>
<dbReference type="InterPro" id="IPR037066">
    <property type="entry name" value="Plug_dom_sf"/>
</dbReference>
<evidence type="ECO:0000256" key="6">
    <source>
        <dbReference type="ARBA" id="ARBA00023077"/>
    </source>
</evidence>
<feature type="chain" id="PRO_5005210776" description="TonB-linked SusC/RagA family outer membrane protein" evidence="13">
    <location>
        <begin position="22"/>
        <end position="1003"/>
    </location>
</feature>
<dbReference type="InterPro" id="IPR008969">
    <property type="entry name" value="CarboxyPept-like_regulatory"/>
</dbReference>
<keyword evidence="5 13" id="KW-0732">Signal</keyword>
<sequence>MKKALLFSFVLMLALVTQVWAQTRTVTGRVTDASTGEGMPGVTVQLKGTTTAAPTDVNGAYSINVPSAGGTLVFSFIGYTNQEVAIGSQSTVNVRLATDARQLSEVVVTGYGAVQDKREITGAIATVKGSEIENLPMQTFDKALQGRAAGVQVVSNGGQPGGGITVNIRGTATINGTTQPLYIIDGVQVSPGGLSGQTSANVLSSINPSDIESIEILKDAAAASIYGAQAGNGVVIVTTKRGKAGATQVKVSAQFGVSEAYNPYEILNAEEWFGLRAEALGNQYQRTGTAGGYAAGVARAGALYYPNGVPAAGQFPSYNWVEAIQQKGKVQEYGLQLNGGDERTRFFVSGSFNNTEGTVLNSSFKRGTVRANLDHKLNNKFSIESTIGLTASQALGPSTNAGFFSNGAFTGGLFTAPINPIYKEDGTFNTSLVGTSLNIVQNIVREDRQGDIVQTVSNMAFNYDIIPGLRARLLAGIDFSDVKDRNYRPGDIPVGASVGGSALETDRRNTNWTGQATLNYNKRIAEVHNVGALVGFEYRSVDQTTISAGGQGFASPLLKLVGSAATPTTASSSFGGYKQAGFFGNFKYDYKTKYLASVTLRYDGSSRFGSDNKYGLFYGLSGGWRVTGEEFMQNVTFLNDLKLRASYGVVGVQPTSDFGALGLFGGGGQYANDPGLRPTQLENPNLKWEQSAQINLGLDFSMFRNRLSGAVDVFRKKNTDLILGRQLPTDSGFGTILENAGSAQSEGIELQLNTVNIDKGGFRWGTSFNISMQRTELLALNEGRTILNNNQYEVGRALNLIYTYQWAGVNPADGRPMWYDKNGNITYSPKTADLRVVGDQNPAFYGGFSNNFSFKGLTLDMLFQYQYGNESYLQAGQVLEWAGSGTDNQVRSQLQRWTTPGQVTSVPRPYEGGSEPGGYDHTNLSSRFVETASYVRLKQVSLNYKLPTSLTENVKVRGASVFVQALNLATFTNYRGDDPENAGNNLNAYPNPRTITGGITLDF</sequence>
<feature type="region of interest" description="Disordered" evidence="12">
    <location>
        <begin position="901"/>
        <end position="922"/>
    </location>
</feature>
<dbReference type="NCBIfam" id="TIGR04056">
    <property type="entry name" value="OMP_RagA_SusC"/>
    <property type="match status" value="1"/>
</dbReference>
<dbReference type="EMBL" id="CP010777">
    <property type="protein sequence ID" value="AKQ44483.1"/>
    <property type="molecule type" value="Genomic_DNA"/>
</dbReference>
<evidence type="ECO:0000313" key="16">
    <source>
        <dbReference type="EMBL" id="AKQ44483.1"/>
    </source>
</evidence>
<evidence type="ECO:0000256" key="1">
    <source>
        <dbReference type="ARBA" id="ARBA00004571"/>
    </source>
</evidence>
<dbReference type="Gene3D" id="2.40.170.20">
    <property type="entry name" value="TonB-dependent receptor, beta-barrel domain"/>
    <property type="match status" value="1"/>
</dbReference>
<evidence type="ECO:0000313" key="17">
    <source>
        <dbReference type="Proteomes" id="UP000036458"/>
    </source>
</evidence>
<dbReference type="InterPro" id="IPR012910">
    <property type="entry name" value="Plug_dom"/>
</dbReference>
<evidence type="ECO:0000256" key="8">
    <source>
        <dbReference type="ARBA" id="ARBA00023170"/>
    </source>
</evidence>
<dbReference type="Pfam" id="PF13715">
    <property type="entry name" value="CarbopepD_reg_2"/>
    <property type="match status" value="1"/>
</dbReference>